<evidence type="ECO:0000256" key="2">
    <source>
        <dbReference type="ARBA" id="ARBA00023015"/>
    </source>
</evidence>
<dbReference type="RefSeq" id="WP_187224317.1">
    <property type="nucleotide sequence ID" value="NZ_JABVED010000026.1"/>
</dbReference>
<dbReference type="PROSITE" id="PS50931">
    <property type="entry name" value="HTH_LYSR"/>
    <property type="match status" value="1"/>
</dbReference>
<dbReference type="InterPro" id="IPR005119">
    <property type="entry name" value="LysR_subst-bd"/>
</dbReference>
<name>A0ABR7LFG5_9PSEU</name>
<dbReference type="InterPro" id="IPR000847">
    <property type="entry name" value="LysR_HTH_N"/>
</dbReference>
<evidence type="ECO:0000256" key="4">
    <source>
        <dbReference type="ARBA" id="ARBA00023163"/>
    </source>
</evidence>
<proteinExistence type="inferred from homology"/>
<dbReference type="PANTHER" id="PTHR30346">
    <property type="entry name" value="TRANSCRIPTIONAL DUAL REGULATOR HCAR-RELATED"/>
    <property type="match status" value="1"/>
</dbReference>
<evidence type="ECO:0000256" key="1">
    <source>
        <dbReference type="ARBA" id="ARBA00009437"/>
    </source>
</evidence>
<dbReference type="SUPFAM" id="SSF53850">
    <property type="entry name" value="Periplasmic binding protein-like II"/>
    <property type="match status" value="1"/>
</dbReference>
<dbReference type="SUPFAM" id="SSF46785">
    <property type="entry name" value="Winged helix' DNA-binding domain"/>
    <property type="match status" value="1"/>
</dbReference>
<evidence type="ECO:0000259" key="5">
    <source>
        <dbReference type="PROSITE" id="PS50931"/>
    </source>
</evidence>
<accession>A0ABR7LFG5</accession>
<keyword evidence="3" id="KW-0238">DNA-binding</keyword>
<gene>
    <name evidence="6" type="ORF">GPZ80_29170</name>
</gene>
<dbReference type="PANTHER" id="PTHR30346:SF30">
    <property type="entry name" value="SMALL NEUTRAL PROTEASE REGULATORY PROTEIN"/>
    <property type="match status" value="1"/>
</dbReference>
<dbReference type="Proteomes" id="UP000734823">
    <property type="component" value="Unassembled WGS sequence"/>
</dbReference>
<evidence type="ECO:0000313" key="6">
    <source>
        <dbReference type="EMBL" id="MBC6451238.1"/>
    </source>
</evidence>
<comment type="similarity">
    <text evidence="1">Belongs to the LysR transcriptional regulatory family.</text>
</comment>
<protein>
    <submittedName>
        <fullName evidence="6">LysR family transcriptional regulator</fullName>
    </submittedName>
</protein>
<keyword evidence="7" id="KW-1185">Reference proteome</keyword>
<dbReference type="EMBL" id="JABVED010000026">
    <property type="protein sequence ID" value="MBC6451238.1"/>
    <property type="molecule type" value="Genomic_DNA"/>
</dbReference>
<dbReference type="InterPro" id="IPR036388">
    <property type="entry name" value="WH-like_DNA-bd_sf"/>
</dbReference>
<reference evidence="6 7" key="1">
    <citation type="submission" date="2020-06" db="EMBL/GenBank/DDBJ databases">
        <title>Actinokineospora xiongansis sp. nov., isolated from soil of Baiyangdian.</title>
        <authorList>
            <person name="Zhang X."/>
        </authorList>
    </citation>
    <scope>NUCLEOTIDE SEQUENCE [LARGE SCALE GENOMIC DNA]</scope>
    <source>
        <strain evidence="6 7">HBU206404</strain>
    </source>
</reference>
<feature type="domain" description="HTH lysR-type" evidence="5">
    <location>
        <begin position="1"/>
        <end position="56"/>
    </location>
</feature>
<comment type="caution">
    <text evidence="6">The sequence shown here is derived from an EMBL/GenBank/DDBJ whole genome shotgun (WGS) entry which is preliminary data.</text>
</comment>
<dbReference type="Pfam" id="PF03466">
    <property type="entry name" value="LysR_substrate"/>
    <property type="match status" value="1"/>
</dbReference>
<evidence type="ECO:0000313" key="7">
    <source>
        <dbReference type="Proteomes" id="UP000734823"/>
    </source>
</evidence>
<sequence>MRHLRVVVAIARAGSIRRAAAALLVSQPALLGQLQRIEETVGGPVFVRSRTGVEPTELGRFLITEGGEVVDEFDRLIAATRTRAKRQRALGIGAMRDLDSATLFAAVTDLLPACETATWQLDSLRSGFDLLDAGELDIALLYRFPHGAPAPAAVHLSDVVAVEPAFVGLPADHALAGLTEVPLAALADASWVISAAEDDTGRLAGFHRACAGAGFTPRIRHYVGDCDMAIPLLRAPGAVAVMHPLCLPPDGVVIRPIVGSPHYRSITIAWREESTVDELVPELRLRLVENYHREVSLRPHYRSWWEANVGALSAHAPEGARATICAMGAARMVAAQPVT</sequence>
<evidence type="ECO:0000256" key="3">
    <source>
        <dbReference type="ARBA" id="ARBA00023125"/>
    </source>
</evidence>
<keyword evidence="4" id="KW-0804">Transcription</keyword>
<dbReference type="Pfam" id="PF00126">
    <property type="entry name" value="HTH_1"/>
    <property type="match status" value="1"/>
</dbReference>
<keyword evidence="2" id="KW-0805">Transcription regulation</keyword>
<dbReference type="Gene3D" id="3.40.190.10">
    <property type="entry name" value="Periplasmic binding protein-like II"/>
    <property type="match status" value="2"/>
</dbReference>
<dbReference type="Gene3D" id="1.10.10.10">
    <property type="entry name" value="Winged helix-like DNA-binding domain superfamily/Winged helix DNA-binding domain"/>
    <property type="match status" value="1"/>
</dbReference>
<organism evidence="6 7">
    <name type="scientific">Actinokineospora xionganensis</name>
    <dbReference type="NCBI Taxonomy" id="2684470"/>
    <lineage>
        <taxon>Bacteria</taxon>
        <taxon>Bacillati</taxon>
        <taxon>Actinomycetota</taxon>
        <taxon>Actinomycetes</taxon>
        <taxon>Pseudonocardiales</taxon>
        <taxon>Pseudonocardiaceae</taxon>
        <taxon>Actinokineospora</taxon>
    </lineage>
</organism>
<dbReference type="InterPro" id="IPR036390">
    <property type="entry name" value="WH_DNA-bd_sf"/>
</dbReference>